<sequence>MAVSDNVGVENLGIGMGIGINMGIGLGHSLPVSRTYTVSLVDASDSAAELFEPSLLEQHQHHQQLSQHQFQHEQTQDGTQPGQQLTHTKSAPPPPKQLPSQITQQQPVLRENGVVSRVPEADEEGTVLDARSSVSNDSMRELEDLLTKLNPLAKEFVPPSHTDTGSTTLSASSSKGNNRRKTGYNNIGKRRVNSRTSRAQREDSIRRTVYVSDIDQQVTEEQLAALFITCGQVVDCRVCGDPNSVLRFAFVEFTDEDGARAALGLAGTMLGYYPVRVLPSKTAIVPVNPTFLPRSEDEREMCARTIYCTNIDKKVSQADVKLFFESLCGEVARLRLLGDYHHSTRIAFVEFVMVSYRKSGGPLDDEKGRVSHSRIYLKWKIEQHLADVISFRKETKELGDVQTWYLTFLTVETIWSLQLHHFSGGQ</sequence>
<accession>A0A6B7NQB8</accession>
<dbReference type="FunFam" id="3.30.70.330:FF:000530">
    <property type="entry name" value="Polyadenylate-binding protein-interacting protein 11"/>
    <property type="match status" value="1"/>
</dbReference>
<feature type="compositionally biased region" description="Polar residues" evidence="2">
    <location>
        <begin position="77"/>
        <end position="89"/>
    </location>
</feature>
<keyword evidence="1" id="KW-0694">RNA-binding</keyword>
<dbReference type="Pfam" id="PF00076">
    <property type="entry name" value="RRM_1"/>
    <property type="match status" value="1"/>
</dbReference>
<dbReference type="EMBL" id="MN495996">
    <property type="protein sequence ID" value="QFS19057.1"/>
    <property type="molecule type" value="mRNA"/>
</dbReference>
<evidence type="ECO:0000313" key="4">
    <source>
        <dbReference type="EMBL" id="QFS19057.1"/>
    </source>
</evidence>
<dbReference type="InterPro" id="IPR034823">
    <property type="entry name" value="CID8-like_RRM1"/>
</dbReference>
<organism evidence="4">
    <name type="scientific">Apopellia endiviifolia</name>
    <name type="common">species B</name>
    <dbReference type="NCBI Taxonomy" id="119729"/>
    <lineage>
        <taxon>Eukaryota</taxon>
        <taxon>Viridiplantae</taxon>
        <taxon>Streptophyta</taxon>
        <taxon>Embryophyta</taxon>
        <taxon>Marchantiophyta</taxon>
        <taxon>Jungermanniopsida</taxon>
        <taxon>Pelliidae</taxon>
        <taxon>Pelliales</taxon>
        <taxon>Pelliaceae</taxon>
        <taxon>Apopellia</taxon>
    </lineage>
</organism>
<feature type="region of interest" description="Disordered" evidence="2">
    <location>
        <begin position="58"/>
        <end position="136"/>
    </location>
</feature>
<feature type="compositionally biased region" description="Polar residues" evidence="2">
    <location>
        <begin position="161"/>
        <end position="176"/>
    </location>
</feature>
<dbReference type="InterPro" id="IPR012677">
    <property type="entry name" value="Nucleotide-bd_a/b_plait_sf"/>
</dbReference>
<name>A0A6B7NQB8_9MARC</name>
<dbReference type="SUPFAM" id="SSF54928">
    <property type="entry name" value="RNA-binding domain, RBD"/>
    <property type="match status" value="1"/>
</dbReference>
<dbReference type="Pfam" id="PF07145">
    <property type="entry name" value="PAM2"/>
    <property type="match status" value="1"/>
</dbReference>
<dbReference type="AlphaFoldDB" id="A0A6B7NQB8"/>
<protein>
    <submittedName>
        <fullName evidence="4">RNA recognition motif containing protein RRM-I.2</fullName>
    </submittedName>
</protein>
<reference evidence="4" key="1">
    <citation type="submission" date="2019-09" db="EMBL/GenBank/DDBJ databases">
        <title>RNA-seq analysis of differentially expressed genes between male and female gametophytes of simple thalloid liverwort Pellia endiviifolia sp B.</title>
        <authorList>
            <person name="Sierocka I."/>
            <person name="Alaba S."/>
            <person name="Jarmolowski A."/>
            <person name="Karlowski W.M."/>
            <person name="Szweykowska-Kulinska Z."/>
        </authorList>
    </citation>
    <scope>NUCLEOTIDE SEQUENCE</scope>
</reference>
<proteinExistence type="evidence at transcript level"/>
<dbReference type="InterPro" id="IPR000504">
    <property type="entry name" value="RRM_dom"/>
</dbReference>
<dbReference type="InterPro" id="IPR009818">
    <property type="entry name" value="PAM2_motif"/>
</dbReference>
<dbReference type="SMART" id="SM00360">
    <property type="entry name" value="RRM"/>
    <property type="match status" value="2"/>
</dbReference>
<feature type="domain" description="RRM" evidence="3">
    <location>
        <begin position="304"/>
        <end position="351"/>
    </location>
</feature>
<dbReference type="CDD" id="cd12459">
    <property type="entry name" value="RRM1_CID8_like"/>
    <property type="match status" value="1"/>
</dbReference>
<dbReference type="PANTHER" id="PTHR32343:SF22">
    <property type="entry name" value="LD29830P"/>
    <property type="match status" value="1"/>
</dbReference>
<dbReference type="Gene3D" id="3.30.70.330">
    <property type="match status" value="2"/>
</dbReference>
<dbReference type="PROSITE" id="PS50102">
    <property type="entry name" value="RRM"/>
    <property type="match status" value="2"/>
</dbReference>
<dbReference type="GO" id="GO:0003723">
    <property type="term" value="F:RNA binding"/>
    <property type="evidence" value="ECO:0007669"/>
    <property type="project" value="UniProtKB-UniRule"/>
</dbReference>
<dbReference type="InterPro" id="IPR035979">
    <property type="entry name" value="RBD_domain_sf"/>
</dbReference>
<evidence type="ECO:0000259" key="3">
    <source>
        <dbReference type="PROSITE" id="PS50102"/>
    </source>
</evidence>
<dbReference type="PANTHER" id="PTHR32343">
    <property type="entry name" value="SERINE/ARGININE-RICH SPLICING FACTOR"/>
    <property type="match status" value="1"/>
</dbReference>
<evidence type="ECO:0000256" key="2">
    <source>
        <dbReference type="SAM" id="MobiDB-lite"/>
    </source>
</evidence>
<feature type="region of interest" description="Disordered" evidence="2">
    <location>
        <begin position="156"/>
        <end position="185"/>
    </location>
</feature>
<feature type="domain" description="RRM" evidence="3">
    <location>
        <begin position="207"/>
        <end position="282"/>
    </location>
</feature>
<feature type="compositionally biased region" description="Polar residues" evidence="2">
    <location>
        <begin position="98"/>
        <end position="107"/>
    </location>
</feature>
<evidence type="ECO:0000256" key="1">
    <source>
        <dbReference type="PROSITE-ProRule" id="PRU00176"/>
    </source>
</evidence>